<dbReference type="OrthoDB" id="2993351at2759"/>
<dbReference type="GO" id="GO:0046872">
    <property type="term" value="F:metal ion binding"/>
    <property type="evidence" value="ECO:0007669"/>
    <property type="project" value="UniProtKB-KW"/>
</dbReference>
<dbReference type="InterPro" id="IPR011057">
    <property type="entry name" value="Mss4-like_sf"/>
</dbReference>
<reference evidence="5 6" key="1">
    <citation type="submission" date="2012-10" db="EMBL/GenBank/DDBJ databases">
        <title>Genome sequencing and analysis of entomopathogenic fungi Beauveria bassiana D1-5.</title>
        <authorList>
            <person name="Li Q."/>
            <person name="Wang L."/>
            <person name="Zhang Z."/>
            <person name="Wang Q."/>
            <person name="Ren J."/>
            <person name="Wang M."/>
            <person name="Xu W."/>
            <person name="Wang J."/>
            <person name="Lu Y."/>
            <person name="Du Q."/>
            <person name="Sun Z."/>
        </authorList>
    </citation>
    <scope>NUCLEOTIDE SEQUENCE [LARGE SCALE GENOMIC DNA]</scope>
    <source>
        <strain evidence="5 6">D1-5</strain>
    </source>
</reference>
<sequence length="281" mass="31747">MATEGIITYNGNCHCGRYRFEIDAQEITGAITCDCAMCAKKGYLWIIPEKSVFRVIRDDNCLTEFQSTSLRDKFCNYCGTGLIGEHTRGPMSGKFAVNIRAIRNVNPFKLEPNLVMKPTNEQKRDFDSLAKLHMSEPRGQETASCYCGKVRAELLFPLSEQEMKEDNCSSCVRSAYIGVYPTRDQVRILGRKDTFEYIHGKRYSGVSHCKDCGVYVFKNIYGPDPSVFGKLAPERRAVVLEIYHKNMALQPVNVRTIEGLDLKSIKVERSDSGTDGYVLDD</sequence>
<dbReference type="AlphaFoldDB" id="A0A0A2V646"/>
<name>A0A0A2V646_BEABA</name>
<dbReference type="InterPro" id="IPR006913">
    <property type="entry name" value="CENP-V/GFA"/>
</dbReference>
<evidence type="ECO:0000256" key="2">
    <source>
        <dbReference type="ARBA" id="ARBA00022723"/>
    </source>
</evidence>
<feature type="domain" description="CENP-V/GFA" evidence="4">
    <location>
        <begin position="9"/>
        <end position="125"/>
    </location>
</feature>
<dbReference type="Gene3D" id="2.170.150.70">
    <property type="match status" value="2"/>
</dbReference>
<evidence type="ECO:0000256" key="3">
    <source>
        <dbReference type="ARBA" id="ARBA00022833"/>
    </source>
</evidence>
<dbReference type="PROSITE" id="PS51891">
    <property type="entry name" value="CENP_V_GFA"/>
    <property type="match status" value="2"/>
</dbReference>
<dbReference type="GO" id="GO:0016846">
    <property type="term" value="F:carbon-sulfur lyase activity"/>
    <property type="evidence" value="ECO:0007669"/>
    <property type="project" value="InterPro"/>
</dbReference>
<dbReference type="HOGENOM" id="CLU_055491_0_0_1"/>
<evidence type="ECO:0000313" key="6">
    <source>
        <dbReference type="Proteomes" id="UP000030106"/>
    </source>
</evidence>
<dbReference type="PANTHER" id="PTHR28620">
    <property type="entry name" value="CENTROMERE PROTEIN V"/>
    <property type="match status" value="1"/>
</dbReference>
<keyword evidence="3" id="KW-0862">Zinc</keyword>
<keyword evidence="2" id="KW-0479">Metal-binding</keyword>
<dbReference type="InterPro" id="IPR052355">
    <property type="entry name" value="CENP-V-like"/>
</dbReference>
<evidence type="ECO:0000313" key="5">
    <source>
        <dbReference type="EMBL" id="KGQ03291.1"/>
    </source>
</evidence>
<dbReference type="SUPFAM" id="SSF51316">
    <property type="entry name" value="Mss4-like"/>
    <property type="match status" value="2"/>
</dbReference>
<organism evidence="5 6">
    <name type="scientific">Beauveria bassiana D1-5</name>
    <dbReference type="NCBI Taxonomy" id="1245745"/>
    <lineage>
        <taxon>Eukaryota</taxon>
        <taxon>Fungi</taxon>
        <taxon>Dikarya</taxon>
        <taxon>Ascomycota</taxon>
        <taxon>Pezizomycotina</taxon>
        <taxon>Sordariomycetes</taxon>
        <taxon>Hypocreomycetidae</taxon>
        <taxon>Hypocreales</taxon>
        <taxon>Cordycipitaceae</taxon>
        <taxon>Beauveria</taxon>
    </lineage>
</organism>
<feature type="domain" description="CENP-V/GFA" evidence="4">
    <location>
        <begin position="141"/>
        <end position="271"/>
    </location>
</feature>
<dbReference type="Proteomes" id="UP000030106">
    <property type="component" value="Unassembled WGS sequence"/>
</dbReference>
<comment type="caution">
    <text evidence="5">The sequence shown here is derived from an EMBL/GenBank/DDBJ whole genome shotgun (WGS) entry which is preliminary data.</text>
</comment>
<dbReference type="Pfam" id="PF04828">
    <property type="entry name" value="GFA"/>
    <property type="match status" value="1"/>
</dbReference>
<proteinExistence type="inferred from homology"/>
<comment type="similarity">
    <text evidence="1">Belongs to the Gfa family.</text>
</comment>
<accession>A0A0A2V646</accession>
<evidence type="ECO:0000256" key="1">
    <source>
        <dbReference type="ARBA" id="ARBA00005495"/>
    </source>
</evidence>
<dbReference type="PANTHER" id="PTHR28620:SF1">
    <property type="entry name" value="CENP-V_GFA DOMAIN-CONTAINING PROTEIN"/>
    <property type="match status" value="1"/>
</dbReference>
<dbReference type="EMBL" id="ANFO01001245">
    <property type="protein sequence ID" value="KGQ03291.1"/>
    <property type="molecule type" value="Genomic_DNA"/>
</dbReference>
<dbReference type="STRING" id="1245745.A0A0A2V646"/>
<evidence type="ECO:0000259" key="4">
    <source>
        <dbReference type="PROSITE" id="PS51891"/>
    </source>
</evidence>
<gene>
    <name evidence="5" type="ORF">BBAD15_g11454</name>
</gene>
<dbReference type="eggNOG" id="KOG4192">
    <property type="taxonomic scope" value="Eukaryota"/>
</dbReference>
<protein>
    <submittedName>
        <fullName evidence="5">Centromere protein V</fullName>
    </submittedName>
</protein>